<feature type="transmembrane region" description="Helical" evidence="1">
    <location>
        <begin position="94"/>
        <end position="117"/>
    </location>
</feature>
<dbReference type="Pfam" id="PF17647">
    <property type="entry name" value="DUF5518"/>
    <property type="match status" value="1"/>
</dbReference>
<reference evidence="2 3" key="1">
    <citation type="journal article" date="2019" name="Int. J. Syst. Evol. Microbiol.">
        <title>The Global Catalogue of Microorganisms (GCM) 10K type strain sequencing project: providing services to taxonomists for standard genome sequencing and annotation.</title>
        <authorList>
            <consortium name="The Broad Institute Genomics Platform"/>
            <consortium name="The Broad Institute Genome Sequencing Center for Infectious Disease"/>
            <person name="Wu L."/>
            <person name="Ma J."/>
        </authorList>
    </citation>
    <scope>NUCLEOTIDE SEQUENCE [LARGE SCALE GENOMIC DNA]</scope>
    <source>
        <strain evidence="2 3">YIM 94188</strain>
    </source>
</reference>
<dbReference type="RefSeq" id="WP_379693771.1">
    <property type="nucleotide sequence ID" value="NZ_JBHSXH010000009.1"/>
</dbReference>
<keyword evidence="1" id="KW-0812">Transmembrane</keyword>
<feature type="transmembrane region" description="Helical" evidence="1">
    <location>
        <begin position="62"/>
        <end position="88"/>
    </location>
</feature>
<evidence type="ECO:0000313" key="2">
    <source>
        <dbReference type="EMBL" id="MFC6824616.1"/>
    </source>
</evidence>
<evidence type="ECO:0000313" key="3">
    <source>
        <dbReference type="Proteomes" id="UP001596408"/>
    </source>
</evidence>
<dbReference type="InterPro" id="IPR040493">
    <property type="entry name" value="DUF5518"/>
</dbReference>
<dbReference type="EMBL" id="JBHSXH010000009">
    <property type="protein sequence ID" value="MFC6824616.1"/>
    <property type="molecule type" value="Genomic_DNA"/>
</dbReference>
<proteinExistence type="predicted"/>
<accession>A0ABD5TXV7</accession>
<feature type="transmembrane region" description="Helical" evidence="1">
    <location>
        <begin position="31"/>
        <end position="50"/>
    </location>
</feature>
<gene>
    <name evidence="2" type="ORF">ACFQEV_06345</name>
</gene>
<organism evidence="2 3">
    <name type="scientific">Halopelagius fulvigenes</name>
    <dbReference type="NCBI Taxonomy" id="1198324"/>
    <lineage>
        <taxon>Archaea</taxon>
        <taxon>Methanobacteriati</taxon>
        <taxon>Methanobacteriota</taxon>
        <taxon>Stenosarchaea group</taxon>
        <taxon>Halobacteria</taxon>
        <taxon>Halobacteriales</taxon>
        <taxon>Haloferacaceae</taxon>
    </lineage>
</organism>
<keyword evidence="1" id="KW-0472">Membrane</keyword>
<sequence length="130" mass="12526">MNWKAVLYGFLASIIIGLVSGLGLPFTDATLPAIGAGVTGLIAGAVAGYVNNWTLGSDALHGGVATVIGALVVAVILTFIGTLGAGVFGLGAGIALLVAVAIAAIPGAIGGAIGGYLHGGRRDDATRTTA</sequence>
<dbReference type="AlphaFoldDB" id="A0ABD5TXV7"/>
<evidence type="ECO:0000256" key="1">
    <source>
        <dbReference type="SAM" id="Phobius"/>
    </source>
</evidence>
<comment type="caution">
    <text evidence="2">The sequence shown here is derived from an EMBL/GenBank/DDBJ whole genome shotgun (WGS) entry which is preliminary data.</text>
</comment>
<keyword evidence="1" id="KW-1133">Transmembrane helix</keyword>
<protein>
    <submittedName>
        <fullName evidence="2">DUF5518 domain-containing protein</fullName>
    </submittedName>
</protein>
<keyword evidence="3" id="KW-1185">Reference proteome</keyword>
<name>A0ABD5TXV7_9EURY</name>
<dbReference type="Proteomes" id="UP001596408">
    <property type="component" value="Unassembled WGS sequence"/>
</dbReference>